<keyword evidence="13" id="KW-1185">Reference proteome</keyword>
<organism evidence="12 13">
    <name type="scientific">Anaeromicropila populeti</name>
    <dbReference type="NCBI Taxonomy" id="37658"/>
    <lineage>
        <taxon>Bacteria</taxon>
        <taxon>Bacillati</taxon>
        <taxon>Bacillota</taxon>
        <taxon>Clostridia</taxon>
        <taxon>Lachnospirales</taxon>
        <taxon>Lachnospiraceae</taxon>
        <taxon>Anaeromicropila</taxon>
    </lineage>
</organism>
<keyword evidence="2" id="KW-0202">Cytokine</keyword>
<sequence length="114" mass="12968">MPFINSKVNVKLTQEKQDSIKSKLGQAISMVPGKSENWLMLGFEDECKLYFKGDSSTRIAFVEVKIFGSASASAYDKLTEAICNIFNEELEIAKDKIYVKYEEVEHWGWNGANF</sequence>
<dbReference type="InterPro" id="IPR001398">
    <property type="entry name" value="Macrophage_inhib_fac"/>
</dbReference>
<gene>
    <name evidence="12" type="ORF">SAMN05661086_02615</name>
</gene>
<name>A0A1I6KRD6_9FIRM</name>
<accession>A0A1I6KRD6</accession>
<evidence type="ECO:0000256" key="7">
    <source>
        <dbReference type="ARBA" id="ARBA00038932"/>
    </source>
</evidence>
<comment type="catalytic activity">
    <reaction evidence="6">
        <text>L-dopachrome = 5,6-dihydroxyindole-2-carboxylate</text>
        <dbReference type="Rhea" id="RHEA:13041"/>
        <dbReference type="ChEBI" id="CHEBI:16875"/>
        <dbReference type="ChEBI" id="CHEBI:57509"/>
        <dbReference type="EC" id="5.3.3.12"/>
    </reaction>
</comment>
<keyword evidence="4" id="KW-0413">Isomerase</keyword>
<dbReference type="GO" id="GO:0005615">
    <property type="term" value="C:extracellular space"/>
    <property type="evidence" value="ECO:0007669"/>
    <property type="project" value="UniProtKB-KW"/>
</dbReference>
<evidence type="ECO:0000256" key="5">
    <source>
        <dbReference type="ARBA" id="ARBA00036735"/>
    </source>
</evidence>
<evidence type="ECO:0000256" key="9">
    <source>
        <dbReference type="ARBA" id="ARBA00041631"/>
    </source>
</evidence>
<dbReference type="Gene3D" id="3.30.429.10">
    <property type="entry name" value="Macrophage Migration Inhibitory Factor"/>
    <property type="match status" value="1"/>
</dbReference>
<dbReference type="EC" id="5.3.3.12" evidence="7"/>
<dbReference type="STRING" id="37658.SAMN05661086_02615"/>
<dbReference type="GO" id="GO:0004167">
    <property type="term" value="F:dopachrome isomerase activity"/>
    <property type="evidence" value="ECO:0007669"/>
    <property type="project" value="UniProtKB-EC"/>
</dbReference>
<dbReference type="Proteomes" id="UP000199659">
    <property type="component" value="Unassembled WGS sequence"/>
</dbReference>
<dbReference type="GO" id="GO:0050178">
    <property type="term" value="F:phenylpyruvate tautomerase activity"/>
    <property type="evidence" value="ECO:0007669"/>
    <property type="project" value="UniProtKB-EC"/>
</dbReference>
<keyword evidence="3" id="KW-0964">Secreted</keyword>
<dbReference type="Pfam" id="PF01187">
    <property type="entry name" value="MIF"/>
    <property type="match status" value="1"/>
</dbReference>
<protein>
    <recommendedName>
        <fullName evidence="11">L-dopachrome isomerase</fullName>
        <ecNumber evidence="8">5.3.2.1</ecNumber>
        <ecNumber evidence="7">5.3.3.12</ecNumber>
    </recommendedName>
    <alternativeName>
        <fullName evidence="9">L-dopachrome tautomerase</fullName>
    </alternativeName>
    <alternativeName>
        <fullName evidence="10">Phenylpyruvate tautomerase</fullName>
    </alternativeName>
</protein>
<dbReference type="PANTHER" id="PTHR11954:SF6">
    <property type="entry name" value="MACROPHAGE MIGRATION INHIBITORY FACTOR"/>
    <property type="match status" value="1"/>
</dbReference>
<dbReference type="EMBL" id="FOYZ01000010">
    <property type="protein sequence ID" value="SFR93757.1"/>
    <property type="molecule type" value="Genomic_DNA"/>
</dbReference>
<evidence type="ECO:0000256" key="6">
    <source>
        <dbReference type="ARBA" id="ARBA00036823"/>
    </source>
</evidence>
<evidence type="ECO:0000256" key="4">
    <source>
        <dbReference type="ARBA" id="ARBA00023235"/>
    </source>
</evidence>
<proteinExistence type="predicted"/>
<dbReference type="RefSeq" id="WP_092561494.1">
    <property type="nucleotide sequence ID" value="NZ_FOYZ01000010.1"/>
</dbReference>
<dbReference type="PANTHER" id="PTHR11954">
    <property type="entry name" value="D-DOPACHROME DECARBOXYLASE"/>
    <property type="match status" value="1"/>
</dbReference>
<evidence type="ECO:0000256" key="10">
    <source>
        <dbReference type="ARBA" id="ARBA00041912"/>
    </source>
</evidence>
<dbReference type="EC" id="5.3.2.1" evidence="8"/>
<evidence type="ECO:0000256" key="11">
    <source>
        <dbReference type="ARBA" id="ARBA00042730"/>
    </source>
</evidence>
<evidence type="ECO:0000256" key="3">
    <source>
        <dbReference type="ARBA" id="ARBA00022525"/>
    </source>
</evidence>
<dbReference type="SUPFAM" id="SSF55331">
    <property type="entry name" value="Tautomerase/MIF"/>
    <property type="match status" value="1"/>
</dbReference>
<dbReference type="OrthoDB" id="5769863at2"/>
<dbReference type="GO" id="GO:0005125">
    <property type="term" value="F:cytokine activity"/>
    <property type="evidence" value="ECO:0007669"/>
    <property type="project" value="UniProtKB-KW"/>
</dbReference>
<evidence type="ECO:0000256" key="8">
    <source>
        <dbReference type="ARBA" id="ARBA00039086"/>
    </source>
</evidence>
<comment type="catalytic activity">
    <reaction evidence="5">
        <text>3-phenylpyruvate = enol-phenylpyruvate</text>
        <dbReference type="Rhea" id="RHEA:17097"/>
        <dbReference type="ChEBI" id="CHEBI:16815"/>
        <dbReference type="ChEBI" id="CHEBI:18005"/>
        <dbReference type="EC" id="5.3.2.1"/>
    </reaction>
</comment>
<dbReference type="InterPro" id="IPR014347">
    <property type="entry name" value="Tautomerase/MIF_sf"/>
</dbReference>
<evidence type="ECO:0000256" key="1">
    <source>
        <dbReference type="ARBA" id="ARBA00004613"/>
    </source>
</evidence>
<evidence type="ECO:0000313" key="12">
    <source>
        <dbReference type="EMBL" id="SFR93757.1"/>
    </source>
</evidence>
<dbReference type="AlphaFoldDB" id="A0A1I6KRD6"/>
<evidence type="ECO:0000313" key="13">
    <source>
        <dbReference type="Proteomes" id="UP000199659"/>
    </source>
</evidence>
<reference evidence="12 13" key="1">
    <citation type="submission" date="2016-10" db="EMBL/GenBank/DDBJ databases">
        <authorList>
            <person name="de Groot N.N."/>
        </authorList>
    </citation>
    <scope>NUCLEOTIDE SEQUENCE [LARGE SCALE GENOMIC DNA]</scope>
    <source>
        <strain evidence="12 13">743A</strain>
    </source>
</reference>
<comment type="subcellular location">
    <subcellularLocation>
        <location evidence="1">Secreted</location>
    </subcellularLocation>
</comment>
<evidence type="ECO:0000256" key="2">
    <source>
        <dbReference type="ARBA" id="ARBA00022514"/>
    </source>
</evidence>